<evidence type="ECO:0000259" key="9">
    <source>
        <dbReference type="PROSITE" id="PS50280"/>
    </source>
</evidence>
<keyword evidence="1" id="KW-0489">Methyltransferase</keyword>
<gene>
    <name evidence="11" type="ORF">NMOB1V02_LOCUS5236</name>
</gene>
<evidence type="ECO:0000313" key="11">
    <source>
        <dbReference type="EMBL" id="CAD7277505.1"/>
    </source>
</evidence>
<feature type="domain" description="MYND-type" evidence="10">
    <location>
        <begin position="297"/>
        <end position="336"/>
    </location>
</feature>
<dbReference type="EMBL" id="CAJPEX010000926">
    <property type="protein sequence ID" value="CAG0917657.1"/>
    <property type="molecule type" value="Genomic_DNA"/>
</dbReference>
<dbReference type="InterPro" id="IPR046341">
    <property type="entry name" value="SET_dom_sf"/>
</dbReference>
<evidence type="ECO:0000256" key="2">
    <source>
        <dbReference type="ARBA" id="ARBA00022679"/>
    </source>
</evidence>
<evidence type="ECO:0000256" key="3">
    <source>
        <dbReference type="ARBA" id="ARBA00022691"/>
    </source>
</evidence>
<dbReference type="SUPFAM" id="SSF144232">
    <property type="entry name" value="HIT/MYND zinc finger-like"/>
    <property type="match status" value="1"/>
</dbReference>
<dbReference type="GO" id="GO:0008757">
    <property type="term" value="F:S-adenosylmethionine-dependent methyltransferase activity"/>
    <property type="evidence" value="ECO:0007669"/>
    <property type="project" value="UniProtKB-ARBA"/>
</dbReference>
<dbReference type="GO" id="GO:0042826">
    <property type="term" value="F:histone deacetylase binding"/>
    <property type="evidence" value="ECO:0007669"/>
    <property type="project" value="TreeGrafter"/>
</dbReference>
<dbReference type="Gene3D" id="1.25.40.10">
    <property type="entry name" value="Tetratricopeptide repeat domain"/>
    <property type="match status" value="1"/>
</dbReference>
<dbReference type="Proteomes" id="UP000678499">
    <property type="component" value="Unassembled WGS sequence"/>
</dbReference>
<keyword evidence="6" id="KW-0862">Zinc</keyword>
<dbReference type="AlphaFoldDB" id="A0A7R9BP02"/>
<evidence type="ECO:0000259" key="10">
    <source>
        <dbReference type="PROSITE" id="PS50865"/>
    </source>
</evidence>
<dbReference type="GO" id="GO:0032259">
    <property type="term" value="P:methylation"/>
    <property type="evidence" value="ECO:0007669"/>
    <property type="project" value="UniProtKB-KW"/>
</dbReference>
<evidence type="ECO:0000256" key="5">
    <source>
        <dbReference type="ARBA" id="ARBA00022771"/>
    </source>
</evidence>
<organism evidence="11">
    <name type="scientific">Notodromas monacha</name>
    <dbReference type="NCBI Taxonomy" id="399045"/>
    <lineage>
        <taxon>Eukaryota</taxon>
        <taxon>Metazoa</taxon>
        <taxon>Ecdysozoa</taxon>
        <taxon>Arthropoda</taxon>
        <taxon>Crustacea</taxon>
        <taxon>Oligostraca</taxon>
        <taxon>Ostracoda</taxon>
        <taxon>Podocopa</taxon>
        <taxon>Podocopida</taxon>
        <taxon>Cypridocopina</taxon>
        <taxon>Cypridoidea</taxon>
        <taxon>Cyprididae</taxon>
        <taxon>Notodromas</taxon>
    </lineage>
</organism>
<dbReference type="GO" id="GO:0005634">
    <property type="term" value="C:nucleus"/>
    <property type="evidence" value="ECO:0007669"/>
    <property type="project" value="TreeGrafter"/>
</dbReference>
<keyword evidence="3" id="KW-0949">S-adenosyl-L-methionine</keyword>
<proteinExistence type="predicted"/>
<dbReference type="GO" id="GO:0008270">
    <property type="term" value="F:zinc ion binding"/>
    <property type="evidence" value="ECO:0007669"/>
    <property type="project" value="UniProtKB-KW"/>
</dbReference>
<feature type="domain" description="SET" evidence="9">
    <location>
        <begin position="255"/>
        <end position="512"/>
    </location>
</feature>
<evidence type="ECO:0000256" key="8">
    <source>
        <dbReference type="PROSITE-ProRule" id="PRU00339"/>
    </source>
</evidence>
<evidence type="ECO:0000313" key="12">
    <source>
        <dbReference type="Proteomes" id="UP000678499"/>
    </source>
</evidence>
<dbReference type="PROSITE" id="PS50280">
    <property type="entry name" value="SET"/>
    <property type="match status" value="1"/>
</dbReference>
<evidence type="ECO:0000256" key="4">
    <source>
        <dbReference type="ARBA" id="ARBA00022723"/>
    </source>
</evidence>
<keyword evidence="4" id="KW-0479">Metal-binding</keyword>
<dbReference type="SUPFAM" id="SSF48452">
    <property type="entry name" value="TPR-like"/>
    <property type="match status" value="1"/>
</dbReference>
<dbReference type="InterPro" id="IPR001214">
    <property type="entry name" value="SET_dom"/>
</dbReference>
<evidence type="ECO:0000256" key="1">
    <source>
        <dbReference type="ARBA" id="ARBA00022603"/>
    </source>
</evidence>
<dbReference type="SUPFAM" id="SSF82199">
    <property type="entry name" value="SET domain"/>
    <property type="match status" value="1"/>
</dbReference>
<dbReference type="Gene3D" id="2.170.270.10">
    <property type="entry name" value="SET domain"/>
    <property type="match status" value="1"/>
</dbReference>
<keyword evidence="8" id="KW-0802">TPR repeat</keyword>
<dbReference type="PROSITE" id="PS50865">
    <property type="entry name" value="ZF_MYND_2"/>
    <property type="match status" value="1"/>
</dbReference>
<dbReference type="PANTHER" id="PTHR46165">
    <property type="entry name" value="SET AND MYND DOMAIN-CONTAINING PROTEIN 4"/>
    <property type="match status" value="1"/>
</dbReference>
<dbReference type="GO" id="GO:0008276">
    <property type="term" value="F:protein methyltransferase activity"/>
    <property type="evidence" value="ECO:0007669"/>
    <property type="project" value="UniProtKB-ARBA"/>
</dbReference>
<evidence type="ECO:0000256" key="6">
    <source>
        <dbReference type="ARBA" id="ARBA00022833"/>
    </source>
</evidence>
<keyword evidence="12" id="KW-1185">Reference proteome</keyword>
<dbReference type="SMART" id="SM00028">
    <property type="entry name" value="TPR"/>
    <property type="match status" value="3"/>
</dbReference>
<dbReference type="InterPro" id="IPR052097">
    <property type="entry name" value="SET-MYND_domain_protein"/>
</dbReference>
<dbReference type="GO" id="GO:0008170">
    <property type="term" value="F:N-methyltransferase activity"/>
    <property type="evidence" value="ECO:0007669"/>
    <property type="project" value="UniProtKB-ARBA"/>
</dbReference>
<dbReference type="GO" id="GO:0005737">
    <property type="term" value="C:cytoplasm"/>
    <property type="evidence" value="ECO:0007669"/>
    <property type="project" value="TreeGrafter"/>
</dbReference>
<dbReference type="InterPro" id="IPR011990">
    <property type="entry name" value="TPR-like_helical_dom_sf"/>
</dbReference>
<dbReference type="EMBL" id="OA882963">
    <property type="protein sequence ID" value="CAD7277505.1"/>
    <property type="molecule type" value="Genomic_DNA"/>
</dbReference>
<dbReference type="Gene3D" id="6.10.140.2220">
    <property type="match status" value="1"/>
</dbReference>
<name>A0A7R9BP02_9CRUS</name>
<keyword evidence="5 7" id="KW-0863">Zinc-finger</keyword>
<dbReference type="PANTHER" id="PTHR46165:SF2">
    <property type="entry name" value="SET AND MYND DOMAIN-CONTAINING PROTEIN 4"/>
    <property type="match status" value="1"/>
</dbReference>
<dbReference type="Pfam" id="PF00856">
    <property type="entry name" value="SET"/>
    <property type="match status" value="1"/>
</dbReference>
<dbReference type="InterPro" id="IPR019734">
    <property type="entry name" value="TPR_rpt"/>
</dbReference>
<dbReference type="InterPro" id="IPR002893">
    <property type="entry name" value="Znf_MYND"/>
</dbReference>
<evidence type="ECO:0000256" key="7">
    <source>
        <dbReference type="PROSITE-ProRule" id="PRU00134"/>
    </source>
</evidence>
<sequence length="672" mass="76741">MAEVDGRKFKPFVYALLRVKTDVPWIPVDDETTTPSFLSMWARAKNVPLPDVTHDKSERESEKHRVLGNEACQNQRYSEALGHYNRCVQLAPKFGAWGKKCLAFAFANRSVALLHLQRYADAMTDIGRAESAGYPDDLVYRLQTRRGLCLVRSGRLQDGLDCYQKVTDKITAQLSSGYLKDPNAVAAMRTSREETLAEMRKIRERLSRQQACVETPINETKGVNFPESWYQSPPGEDYNYYPLHSRVSVSPRPNQSLFMYYSPWLVKAEEEFEPGTLLCTEKPGASVLLPSKFFSHCLNCLMPAPVAVPCDQCSLVCFCSEKCRDEGWKQFHGIECLVLENFVDPDLKPNAYLVFRIMLKHSVTTWREILLSLTVEDAGKYENKILFFLDEEKYFQKLEDRSMSLMTAAYVVKCLSAIRSFDETIQEDLEFLGRMVCCLLISVRCDARAITECSRKVNCIEEVKIGLALYPTVSLLKHSCDPNVKCFFKGDKVFVKSVKKLSKGDELSSNYGFKYTSVPKDERQLLMLEKMRGLWDKFRMRDMCCTCKACLSDWPLSFELSLLPDRVKCSRCPYMTSLCYAPDPVTNVCQWCKTDVSAMVQLWKRSQEKFLECAKRVEVGKVSKEDVDFLEKYASLLGSLLYSPSAQVSYAQDILELSYALSGNTNFTEISE</sequence>
<accession>A0A7R9BP02</accession>
<dbReference type="OrthoDB" id="5945798at2759"/>
<dbReference type="Gene3D" id="1.10.220.160">
    <property type="match status" value="1"/>
</dbReference>
<keyword evidence="2" id="KW-0808">Transferase</keyword>
<reference evidence="11" key="1">
    <citation type="submission" date="2020-11" db="EMBL/GenBank/DDBJ databases">
        <authorList>
            <person name="Tran Van P."/>
        </authorList>
    </citation>
    <scope>NUCLEOTIDE SEQUENCE</scope>
</reference>
<protein>
    <recommendedName>
        <fullName evidence="13">SET and MYND domain-containing protein 4</fullName>
    </recommendedName>
</protein>
<feature type="repeat" description="TPR" evidence="8">
    <location>
        <begin position="61"/>
        <end position="94"/>
    </location>
</feature>
<evidence type="ECO:0008006" key="13">
    <source>
        <dbReference type="Google" id="ProtNLM"/>
    </source>
</evidence>
<dbReference type="PROSITE" id="PS50005">
    <property type="entry name" value="TPR"/>
    <property type="match status" value="1"/>
</dbReference>